<sequence length="60" mass="6381">MSRIKTVTAALLLSVAAVNAHADIRLNGGQTLISKGDPLSDIHEHIKPTRSYRGAACNKV</sequence>
<gene>
    <name evidence="2" type="ORF">SAMN05421647_1109</name>
</gene>
<organism evidence="2 3">
    <name type="scientific">Marinobacterium stanieri</name>
    <dbReference type="NCBI Taxonomy" id="49186"/>
    <lineage>
        <taxon>Bacteria</taxon>
        <taxon>Pseudomonadati</taxon>
        <taxon>Pseudomonadota</taxon>
        <taxon>Gammaproteobacteria</taxon>
        <taxon>Oceanospirillales</taxon>
        <taxon>Oceanospirillaceae</taxon>
        <taxon>Marinobacterium</taxon>
    </lineage>
</organism>
<evidence type="ECO:0000313" key="3">
    <source>
        <dbReference type="Proteomes" id="UP000186895"/>
    </source>
</evidence>
<feature type="chain" id="PRO_5009939153" evidence="1">
    <location>
        <begin position="23"/>
        <end position="60"/>
    </location>
</feature>
<name>A0A1N6W6T0_9GAMM</name>
<accession>A0A1N6W6T0</accession>
<evidence type="ECO:0000256" key="1">
    <source>
        <dbReference type="SAM" id="SignalP"/>
    </source>
</evidence>
<keyword evidence="3" id="KW-1185">Reference proteome</keyword>
<evidence type="ECO:0000313" key="2">
    <source>
        <dbReference type="EMBL" id="SIQ85692.1"/>
    </source>
</evidence>
<protein>
    <submittedName>
        <fullName evidence="2">Uncharacterized protein</fullName>
    </submittedName>
</protein>
<proteinExistence type="predicted"/>
<dbReference type="EMBL" id="FTMN01000010">
    <property type="protein sequence ID" value="SIQ85692.1"/>
    <property type="molecule type" value="Genomic_DNA"/>
</dbReference>
<dbReference type="AlphaFoldDB" id="A0A1N6W6T0"/>
<dbReference type="Proteomes" id="UP000186895">
    <property type="component" value="Unassembled WGS sequence"/>
</dbReference>
<feature type="signal peptide" evidence="1">
    <location>
        <begin position="1"/>
        <end position="22"/>
    </location>
</feature>
<reference evidence="2 3" key="1">
    <citation type="submission" date="2017-01" db="EMBL/GenBank/DDBJ databases">
        <authorList>
            <person name="Mah S.A."/>
            <person name="Swanson W.J."/>
            <person name="Moy G.W."/>
            <person name="Vacquier V.D."/>
        </authorList>
    </citation>
    <scope>NUCLEOTIDE SEQUENCE [LARGE SCALE GENOMIC DNA]</scope>
    <source>
        <strain evidence="2 3">DSM 7027</strain>
    </source>
</reference>
<dbReference type="STRING" id="49186.SAMN05421647_1109"/>
<keyword evidence="1" id="KW-0732">Signal</keyword>
<dbReference type="RefSeq" id="WP_076465120.1">
    <property type="nucleotide sequence ID" value="NZ_FTMN01000010.1"/>
</dbReference>